<gene>
    <name evidence="6" type="ORF">SPSK_08504</name>
</gene>
<feature type="compositionally biased region" description="Polar residues" evidence="4">
    <location>
        <begin position="779"/>
        <end position="789"/>
    </location>
</feature>
<dbReference type="RefSeq" id="XP_016586957.1">
    <property type="nucleotide sequence ID" value="XM_016735099.1"/>
</dbReference>
<feature type="region of interest" description="Disordered" evidence="4">
    <location>
        <begin position="118"/>
        <end position="204"/>
    </location>
</feature>
<proteinExistence type="predicted"/>
<feature type="domain" description="Zn(2)-C6 fungal-type" evidence="5">
    <location>
        <begin position="57"/>
        <end position="86"/>
    </location>
</feature>
<dbReference type="OrthoDB" id="424974at2759"/>
<dbReference type="CDD" id="cd12148">
    <property type="entry name" value="fungal_TF_MHR"/>
    <property type="match status" value="1"/>
</dbReference>
<dbReference type="PANTHER" id="PTHR31001:SF57">
    <property type="entry name" value="ZN(II)2CYS6 TRANSCRIPTION FACTOR (EUROFUNG)"/>
    <property type="match status" value="1"/>
</dbReference>
<dbReference type="SMART" id="SM00066">
    <property type="entry name" value="GAL4"/>
    <property type="match status" value="1"/>
</dbReference>
<evidence type="ECO:0000256" key="2">
    <source>
        <dbReference type="ARBA" id="ARBA00022723"/>
    </source>
</evidence>
<evidence type="ECO:0000259" key="5">
    <source>
        <dbReference type="PROSITE" id="PS50048"/>
    </source>
</evidence>
<dbReference type="CDD" id="cd00067">
    <property type="entry name" value="GAL4"/>
    <property type="match status" value="1"/>
</dbReference>
<evidence type="ECO:0000313" key="7">
    <source>
        <dbReference type="Proteomes" id="UP000033710"/>
    </source>
</evidence>
<dbReference type="Gene3D" id="4.10.240.10">
    <property type="entry name" value="Zn(2)-C6 fungal-type DNA-binding domain"/>
    <property type="match status" value="1"/>
</dbReference>
<comment type="caution">
    <text evidence="6">The sequence shown here is derived from an EMBL/GenBank/DDBJ whole genome shotgun (WGS) entry which is preliminary data.</text>
</comment>
<dbReference type="Pfam" id="PF04082">
    <property type="entry name" value="Fungal_trans"/>
    <property type="match status" value="1"/>
</dbReference>
<evidence type="ECO:0000256" key="4">
    <source>
        <dbReference type="SAM" id="MobiDB-lite"/>
    </source>
</evidence>
<dbReference type="PROSITE" id="PS50048">
    <property type="entry name" value="ZN2_CY6_FUNGAL_2"/>
    <property type="match status" value="1"/>
</dbReference>
<feature type="compositionally biased region" description="Low complexity" evidence="4">
    <location>
        <begin position="171"/>
        <end position="187"/>
    </location>
</feature>
<evidence type="ECO:0000256" key="3">
    <source>
        <dbReference type="ARBA" id="ARBA00023242"/>
    </source>
</evidence>
<dbReference type="GO" id="GO:0003677">
    <property type="term" value="F:DNA binding"/>
    <property type="evidence" value="ECO:0007669"/>
    <property type="project" value="InterPro"/>
</dbReference>
<dbReference type="AlphaFoldDB" id="A0A0F2M7X9"/>
<organism evidence="6 7">
    <name type="scientific">Sporothrix schenckii 1099-18</name>
    <dbReference type="NCBI Taxonomy" id="1397361"/>
    <lineage>
        <taxon>Eukaryota</taxon>
        <taxon>Fungi</taxon>
        <taxon>Dikarya</taxon>
        <taxon>Ascomycota</taxon>
        <taxon>Pezizomycotina</taxon>
        <taxon>Sordariomycetes</taxon>
        <taxon>Sordariomycetidae</taxon>
        <taxon>Ophiostomatales</taxon>
        <taxon>Ophiostomataceae</taxon>
        <taxon>Sporothrix</taxon>
    </lineage>
</organism>
<keyword evidence="3" id="KW-0539">Nucleus</keyword>
<dbReference type="EMBL" id="AXCR01000007">
    <property type="protein sequence ID" value="KJR84281.1"/>
    <property type="molecule type" value="Genomic_DNA"/>
</dbReference>
<dbReference type="VEuPathDB" id="FungiDB:SPSK_08504"/>
<reference evidence="6 7" key="2">
    <citation type="journal article" date="2015" name="Eukaryot. Cell">
        <title>Asexual propagation of a virulent clone complex in a human and feline outbreak of sporotrichosis.</title>
        <authorList>
            <person name="Teixeira Mde M."/>
            <person name="Rodrigues A.M."/>
            <person name="Tsui C.K."/>
            <person name="de Almeida L.G."/>
            <person name="Van Diepeningen A.D."/>
            <person name="van den Ende B.G."/>
            <person name="Fernandes G.F."/>
            <person name="Kano R."/>
            <person name="Hamelin R.C."/>
            <person name="Lopes-Bezerra L.M."/>
            <person name="Vasconcelos A.T."/>
            <person name="de Hoog S."/>
            <person name="de Camargo Z.P."/>
            <person name="Felipe M.S."/>
        </authorList>
    </citation>
    <scope>NUCLEOTIDE SEQUENCE [LARGE SCALE GENOMIC DNA]</scope>
    <source>
        <strain evidence="6 7">1099-18</strain>
    </source>
</reference>
<dbReference type="PROSITE" id="PS00463">
    <property type="entry name" value="ZN2_CY6_FUNGAL_1"/>
    <property type="match status" value="1"/>
</dbReference>
<evidence type="ECO:0000256" key="1">
    <source>
        <dbReference type="ARBA" id="ARBA00004123"/>
    </source>
</evidence>
<sequence>MASAPTGSMSTSTPASVAQPVVQTLSPARRADIAAASPAYRIQQRRSTAPKRVVERSCIVCHRRKVRCDKTMPCAGCVRSGVLCCYPSNKRAPRQSKTTIADIASRLVQLERTIVAVAGGDGDTNEDESGGYESDTARPSHSAASGSHSLAAALERRAGRAVPTSRSATMTSSHGGDSHSSGTSDRGGTSEDHPSPFRDGSLSRKGAAKREMLLHNAYASRYINEMLLSKILEAEEEFRSALASPKDSEQDAEPVFPQGASATAAPAITLFGLVASGCQSIPCTLSSGDANANAAFHPPKRQAIQLWNEYLHSVEPMNKVLHVPTAEVSVFTAIHSPEKTDPAFESLLFSIYYATVTSYQPAAYQTAFGEDKAVALDRYRAGMERALVQARFLESPSLPTLQALTLFLRMSRAHSPGQSIWVLYGMVVRLAQSIGLHRDGANFNLTPFESEMRRRVWGHMIKQDDRASEDHGIDIDLTETDVDIQEALNVNDRELHPDMTVLPTPQMRWTEMTLPVCIRRLGTTMAYVTHLVAETKALRRAGSSGLARHASSPDLPLTEERRRAIMATRNAYVEELLQQCNMVVPVQRFAYKTVRLIQRKMEFITRLQLAAALATTGWPRRAGGNPRCAVASDGVLALACEVMELNVDIMEDELIQDYRWAAEIYPQYHPLLYVLWHLFVEPIPAYPADKAALRARAWAVADSMYEMEDARQARQSARGGRNSKWALLTMLREKALRAQAALDGKAMPENGKTLDSNSDSTVPLPDDGDNVHTDDDGTSANQSGVSITNGAAPASGSALAGTLSALGGPADAAAAALPSSAPPLDGGSGYGQPTFADADMTEFLGDSALGLDMDVDWVRGFMDWNTVEDDFRMRTYDVNT</sequence>
<feature type="region of interest" description="Disordered" evidence="4">
    <location>
        <begin position="743"/>
        <end position="792"/>
    </location>
</feature>
<dbReference type="GO" id="GO:0005634">
    <property type="term" value="C:nucleus"/>
    <property type="evidence" value="ECO:0007669"/>
    <property type="project" value="UniProtKB-SubCell"/>
</dbReference>
<feature type="compositionally biased region" description="Low complexity" evidence="4">
    <location>
        <begin position="140"/>
        <end position="153"/>
    </location>
</feature>
<dbReference type="KEGG" id="ssck:SPSK_08504"/>
<name>A0A0F2M7X9_SPOSC</name>
<dbReference type="InterPro" id="IPR007219">
    <property type="entry name" value="XnlR_reg_dom"/>
</dbReference>
<keyword evidence="2" id="KW-0479">Metal-binding</keyword>
<dbReference type="GeneID" id="27670376"/>
<dbReference type="GO" id="GO:0006351">
    <property type="term" value="P:DNA-templated transcription"/>
    <property type="evidence" value="ECO:0007669"/>
    <property type="project" value="InterPro"/>
</dbReference>
<dbReference type="InterPro" id="IPR001138">
    <property type="entry name" value="Zn2Cys6_DnaBD"/>
</dbReference>
<protein>
    <submittedName>
        <fullName evidence="6">C6 transcription factor</fullName>
    </submittedName>
</protein>
<dbReference type="GO" id="GO:0000981">
    <property type="term" value="F:DNA-binding transcription factor activity, RNA polymerase II-specific"/>
    <property type="evidence" value="ECO:0007669"/>
    <property type="project" value="InterPro"/>
</dbReference>
<dbReference type="InterPro" id="IPR050613">
    <property type="entry name" value="Sec_Metabolite_Reg"/>
</dbReference>
<reference evidence="6 7" key="1">
    <citation type="journal article" date="2014" name="BMC Genomics">
        <title>Comparative genomics of the major fungal agents of human and animal Sporotrichosis: Sporothrix schenckii and Sporothrix brasiliensis.</title>
        <authorList>
            <person name="Teixeira M.M."/>
            <person name="de Almeida L.G."/>
            <person name="Kubitschek-Barreira P."/>
            <person name="Alves F.L."/>
            <person name="Kioshima E.S."/>
            <person name="Abadio A.K."/>
            <person name="Fernandes L."/>
            <person name="Derengowski L.S."/>
            <person name="Ferreira K.S."/>
            <person name="Souza R.C."/>
            <person name="Ruiz J.C."/>
            <person name="de Andrade N.C."/>
            <person name="Paes H.C."/>
            <person name="Nicola A.M."/>
            <person name="Albuquerque P."/>
            <person name="Gerber A.L."/>
            <person name="Martins V.P."/>
            <person name="Peconick L.D."/>
            <person name="Neto A.V."/>
            <person name="Chaucanez C.B."/>
            <person name="Silva P.A."/>
            <person name="Cunha O.L."/>
            <person name="de Oliveira F.F."/>
            <person name="dos Santos T.C."/>
            <person name="Barros A.L."/>
            <person name="Soares M.A."/>
            <person name="de Oliveira L.M."/>
            <person name="Marini M.M."/>
            <person name="Villalobos-Duno H."/>
            <person name="Cunha M.M."/>
            <person name="de Hoog S."/>
            <person name="da Silveira J.F."/>
            <person name="Henrissat B."/>
            <person name="Nino-Vega G.A."/>
            <person name="Cisalpino P.S."/>
            <person name="Mora-Montes H.M."/>
            <person name="Almeida S.R."/>
            <person name="Stajich J.E."/>
            <person name="Lopes-Bezerra L.M."/>
            <person name="Vasconcelos A.T."/>
            <person name="Felipe M.S."/>
        </authorList>
    </citation>
    <scope>NUCLEOTIDE SEQUENCE [LARGE SCALE GENOMIC DNA]</scope>
    <source>
        <strain evidence="6 7">1099-18</strain>
    </source>
</reference>
<comment type="subcellular location">
    <subcellularLocation>
        <location evidence="1">Nucleus</location>
    </subcellularLocation>
</comment>
<dbReference type="SUPFAM" id="SSF57701">
    <property type="entry name" value="Zn2/Cys6 DNA-binding domain"/>
    <property type="match status" value="1"/>
</dbReference>
<dbReference type="InterPro" id="IPR036864">
    <property type="entry name" value="Zn2-C6_fun-type_DNA-bd_sf"/>
</dbReference>
<dbReference type="Pfam" id="PF00172">
    <property type="entry name" value="Zn_clus"/>
    <property type="match status" value="1"/>
</dbReference>
<dbReference type="PANTHER" id="PTHR31001">
    <property type="entry name" value="UNCHARACTERIZED TRANSCRIPTIONAL REGULATORY PROTEIN"/>
    <property type="match status" value="1"/>
</dbReference>
<accession>A0A0F2M7X9</accession>
<dbReference type="GO" id="GO:0008270">
    <property type="term" value="F:zinc ion binding"/>
    <property type="evidence" value="ECO:0007669"/>
    <property type="project" value="InterPro"/>
</dbReference>
<evidence type="ECO:0000313" key="6">
    <source>
        <dbReference type="EMBL" id="KJR84281.1"/>
    </source>
</evidence>
<dbReference type="Proteomes" id="UP000033710">
    <property type="component" value="Unassembled WGS sequence"/>
</dbReference>